<dbReference type="KEGG" id="asun:KG104_15970"/>
<evidence type="ECO:0000313" key="2">
    <source>
        <dbReference type="Proteomes" id="UP000680588"/>
    </source>
</evidence>
<dbReference type="PANTHER" id="PTHR37943:SF1">
    <property type="entry name" value="PROTEIN VES"/>
    <property type="match status" value="1"/>
</dbReference>
<name>A0A975PDU5_9MICC</name>
<dbReference type="Gene3D" id="2.60.120.10">
    <property type="entry name" value="Jelly Rolls"/>
    <property type="match status" value="1"/>
</dbReference>
<dbReference type="InterPro" id="IPR010282">
    <property type="entry name" value="Uncharacterised_HutD/Ves"/>
</dbReference>
<dbReference type="InterPro" id="IPR011051">
    <property type="entry name" value="RmlC_Cupin_sf"/>
</dbReference>
<dbReference type="SUPFAM" id="SSF51182">
    <property type="entry name" value="RmlC-like cupins"/>
    <property type="match status" value="1"/>
</dbReference>
<sequence>MTSTVNAASPIIRFPELPSVPWGKNNGRVKEIASGTGWRLSVASIDKPGAFTAFPGMDRITVPVEGELLVLTVDGAEHGMEKFRPFRYSGDSAVEAALPTGPVTVLNTLADRTTTGAAVMVAELSKKNPQTLGSGQFLVLLHGSATVTADGGTATALEPLDTVVGADERPSVLGRGFAAVVSFYDLD</sequence>
<dbReference type="AlphaFoldDB" id="A0A975PDU5"/>
<keyword evidence="2" id="KW-1185">Reference proteome</keyword>
<dbReference type="EMBL" id="CP076456">
    <property type="protein sequence ID" value="QWQ35926.1"/>
    <property type="molecule type" value="Genomic_DNA"/>
</dbReference>
<reference evidence="1" key="1">
    <citation type="submission" date="2021-06" db="EMBL/GenBank/DDBJ databases">
        <title>Novel species in genus Arthrobacter.</title>
        <authorList>
            <person name="Zhang G."/>
        </authorList>
    </citation>
    <scope>NUCLEOTIDE SEQUENCE</scope>
    <source>
        <strain evidence="1">Zg-ZUI122</strain>
    </source>
</reference>
<accession>A0A975PDU5</accession>
<organism evidence="1 2">
    <name type="scientific">Arthrobacter sunyaminii</name>
    <dbReference type="NCBI Taxonomy" id="2816859"/>
    <lineage>
        <taxon>Bacteria</taxon>
        <taxon>Bacillati</taxon>
        <taxon>Actinomycetota</taxon>
        <taxon>Actinomycetes</taxon>
        <taxon>Micrococcales</taxon>
        <taxon>Micrococcaceae</taxon>
        <taxon>Arthrobacter</taxon>
    </lineage>
</organism>
<dbReference type="PANTHER" id="PTHR37943">
    <property type="entry name" value="PROTEIN VES"/>
    <property type="match status" value="1"/>
</dbReference>
<dbReference type="RefSeq" id="WP_104160246.1">
    <property type="nucleotide sequence ID" value="NZ_CP076456.1"/>
</dbReference>
<dbReference type="Proteomes" id="UP000680588">
    <property type="component" value="Chromosome"/>
</dbReference>
<dbReference type="InterPro" id="IPR014710">
    <property type="entry name" value="RmlC-like_jellyroll"/>
</dbReference>
<dbReference type="Pfam" id="PF05962">
    <property type="entry name" value="HutD"/>
    <property type="match status" value="1"/>
</dbReference>
<protein>
    <submittedName>
        <fullName evidence="1">HutD family protein</fullName>
    </submittedName>
</protein>
<proteinExistence type="predicted"/>
<gene>
    <name evidence="1" type="ORF">KG104_15970</name>
</gene>
<evidence type="ECO:0000313" key="1">
    <source>
        <dbReference type="EMBL" id="QWQ35926.1"/>
    </source>
</evidence>